<gene>
    <name evidence="1" type="ORF">JIN87_04905</name>
</gene>
<evidence type="ECO:0000313" key="2">
    <source>
        <dbReference type="Proteomes" id="UP000617628"/>
    </source>
</evidence>
<evidence type="ECO:0008006" key="3">
    <source>
        <dbReference type="Google" id="ProtNLM"/>
    </source>
</evidence>
<proteinExistence type="predicted"/>
<evidence type="ECO:0000313" key="1">
    <source>
        <dbReference type="EMBL" id="MBK1876195.1"/>
    </source>
</evidence>
<dbReference type="EMBL" id="JAENIL010000007">
    <property type="protein sequence ID" value="MBK1876195.1"/>
    <property type="molecule type" value="Genomic_DNA"/>
</dbReference>
<protein>
    <recommendedName>
        <fullName evidence="3">Lipocalin-like domain-containing protein</fullName>
    </recommendedName>
</protein>
<reference evidence="1" key="1">
    <citation type="submission" date="2021-01" db="EMBL/GenBank/DDBJ databases">
        <title>Modified the classification status of verrucomicrobia.</title>
        <authorList>
            <person name="Feng X."/>
        </authorList>
    </citation>
    <scope>NUCLEOTIDE SEQUENCE</scope>
    <source>
        <strain evidence="1">KCTC 13126</strain>
    </source>
</reference>
<name>A0A934RVI2_9BACT</name>
<dbReference type="RefSeq" id="WP_200354411.1">
    <property type="nucleotide sequence ID" value="NZ_JAENIL010000007.1"/>
</dbReference>
<dbReference type="AlphaFoldDB" id="A0A934RVI2"/>
<comment type="caution">
    <text evidence="1">The sequence shown here is derived from an EMBL/GenBank/DDBJ whole genome shotgun (WGS) entry which is preliminary data.</text>
</comment>
<accession>A0A934RVI2</accession>
<organism evidence="1 2">
    <name type="scientific">Pelagicoccus mobilis</name>
    <dbReference type="NCBI Taxonomy" id="415221"/>
    <lineage>
        <taxon>Bacteria</taxon>
        <taxon>Pseudomonadati</taxon>
        <taxon>Verrucomicrobiota</taxon>
        <taxon>Opitutia</taxon>
        <taxon>Puniceicoccales</taxon>
        <taxon>Pelagicoccaceae</taxon>
        <taxon>Pelagicoccus</taxon>
    </lineage>
</organism>
<dbReference type="Proteomes" id="UP000617628">
    <property type="component" value="Unassembled WGS sequence"/>
</dbReference>
<keyword evidence="2" id="KW-1185">Reference proteome</keyword>
<sequence>MLTKLFSLAFLSALFTLHGDVDPELLIGTWKFTYHEENNLVIDGTSVYNPDGTFTGHGTVTIKDELVEEFETRGTWSIEGRTLTYIGKFVNQPDHPLNGKPITAEILSMTKDVYYYRGEDGKVRHETRIQN</sequence>